<evidence type="ECO:0000313" key="2">
    <source>
        <dbReference type="EMBL" id="MST31910.1"/>
    </source>
</evidence>
<organism evidence="2 3">
    <name type="scientific">Acidiferrimicrobium australe</name>
    <dbReference type="NCBI Taxonomy" id="2664430"/>
    <lineage>
        <taxon>Bacteria</taxon>
        <taxon>Bacillati</taxon>
        <taxon>Actinomycetota</taxon>
        <taxon>Acidimicrobiia</taxon>
        <taxon>Acidimicrobiales</taxon>
        <taxon>Acidimicrobiaceae</taxon>
        <taxon>Acidiferrimicrobium</taxon>
    </lineage>
</organism>
<evidence type="ECO:0000259" key="1">
    <source>
        <dbReference type="Pfam" id="PF07796"/>
    </source>
</evidence>
<sequence>SALLHDRPERIAPAVARLAGELRRDGRRVAVAYADCGTYGALDEVCRTEGLERLPGLHCYDLLAGPEAVQQLLEEEPGTYLLTDFLVGSFTRTVVAELGLDRYPELVGDYFAHYRRVVWLSEDPTPRLEAEAAAIAGRLGLPLTTLVVGRSRLERALGQLVEG</sequence>
<feature type="domain" description="DUF1638" evidence="1">
    <location>
        <begin position="4"/>
        <end position="157"/>
    </location>
</feature>
<name>A0ABW9QQV3_9ACTN</name>
<evidence type="ECO:0000313" key="3">
    <source>
        <dbReference type="Proteomes" id="UP000437736"/>
    </source>
</evidence>
<proteinExistence type="predicted"/>
<dbReference type="Proteomes" id="UP000437736">
    <property type="component" value="Unassembled WGS sequence"/>
</dbReference>
<dbReference type="EMBL" id="WJHE01000172">
    <property type="protein sequence ID" value="MST31910.1"/>
    <property type="molecule type" value="Genomic_DNA"/>
</dbReference>
<reference evidence="2 3" key="1">
    <citation type="submission" date="2019-11" db="EMBL/GenBank/DDBJ databases">
        <title>Acidiferrimicrobium australis gen. nov., sp. nov., an acidophilic and obligately heterotrophic, member of the Actinobacteria that catalyses dissimilatory oxido- reduction of iron isolated from metal-rich acidic water in Chile.</title>
        <authorList>
            <person name="Gonzalez D."/>
            <person name="Huber K."/>
            <person name="Hedrich S."/>
            <person name="Rojas-Villalobos C."/>
            <person name="Quatrini R."/>
            <person name="Dinamarca M.A."/>
            <person name="Schwarz A."/>
            <person name="Canales C."/>
            <person name="Nancucheo I."/>
        </authorList>
    </citation>
    <scope>NUCLEOTIDE SEQUENCE [LARGE SCALE GENOMIC DNA]</scope>
    <source>
        <strain evidence="2 3">USS-CCA1</strain>
    </source>
</reference>
<accession>A0ABW9QQV3</accession>
<dbReference type="InterPro" id="IPR012437">
    <property type="entry name" value="DUF1638"/>
</dbReference>
<keyword evidence="3" id="KW-1185">Reference proteome</keyword>
<feature type="non-terminal residue" evidence="2">
    <location>
        <position position="1"/>
    </location>
</feature>
<gene>
    <name evidence="2" type="ORF">GHK86_04105</name>
</gene>
<protein>
    <submittedName>
        <fullName evidence="2">DUF1638 domain-containing protein</fullName>
    </submittedName>
</protein>
<comment type="caution">
    <text evidence="2">The sequence shown here is derived from an EMBL/GenBank/DDBJ whole genome shotgun (WGS) entry which is preliminary data.</text>
</comment>
<dbReference type="Pfam" id="PF07796">
    <property type="entry name" value="DUF1638"/>
    <property type="match status" value="1"/>
</dbReference>